<dbReference type="InterPro" id="IPR011206">
    <property type="entry name" value="Citrate_lyase_beta/mcl1/mcl2"/>
</dbReference>
<dbReference type="PANTHER" id="PTHR32308">
    <property type="entry name" value="LYASE BETA SUBUNIT, PUTATIVE (AFU_ORTHOLOGUE AFUA_4G13030)-RELATED"/>
    <property type="match status" value="1"/>
</dbReference>
<evidence type="ECO:0000313" key="5">
    <source>
        <dbReference type="EMBL" id="CAH0537738.1"/>
    </source>
</evidence>
<comment type="cofactor">
    <cofactor evidence="1">
        <name>Mg(2+)</name>
        <dbReference type="ChEBI" id="CHEBI:18420"/>
    </cofactor>
</comment>
<organism evidence="5 6">
    <name type="scientific">Vibrio marisflavi CECT 7928</name>
    <dbReference type="NCBI Taxonomy" id="634439"/>
    <lineage>
        <taxon>Bacteria</taxon>
        <taxon>Pseudomonadati</taxon>
        <taxon>Pseudomonadota</taxon>
        <taxon>Gammaproteobacteria</taxon>
        <taxon>Vibrionales</taxon>
        <taxon>Vibrionaceae</taxon>
        <taxon>Vibrio</taxon>
    </lineage>
</organism>
<dbReference type="EMBL" id="CAKLDM010000001">
    <property type="protein sequence ID" value="CAH0537738.1"/>
    <property type="molecule type" value="Genomic_DNA"/>
</dbReference>
<evidence type="ECO:0000313" key="6">
    <source>
        <dbReference type="Proteomes" id="UP000838748"/>
    </source>
</evidence>
<dbReference type="RefSeq" id="WP_237360632.1">
    <property type="nucleotide sequence ID" value="NZ_CAKLDM010000001.1"/>
</dbReference>
<dbReference type="InterPro" id="IPR015813">
    <property type="entry name" value="Pyrv/PenolPyrv_kinase-like_dom"/>
</dbReference>
<dbReference type="GO" id="GO:0008815">
    <property type="term" value="F:citrate (pro-3S)-lyase activity"/>
    <property type="evidence" value="ECO:0007669"/>
    <property type="project" value="UniProtKB-EC"/>
</dbReference>
<comment type="caution">
    <text evidence="5">The sequence shown here is derived from an EMBL/GenBank/DDBJ whole genome shotgun (WGS) entry which is preliminary data.</text>
</comment>
<keyword evidence="6" id="KW-1185">Reference proteome</keyword>
<keyword evidence="2" id="KW-0479">Metal-binding</keyword>
<name>A0ABN8E4B6_9VIBR</name>
<evidence type="ECO:0000256" key="3">
    <source>
        <dbReference type="ARBA" id="ARBA00022842"/>
    </source>
</evidence>
<dbReference type="InterPro" id="IPR040442">
    <property type="entry name" value="Pyrv_kinase-like_dom_sf"/>
</dbReference>
<evidence type="ECO:0000256" key="2">
    <source>
        <dbReference type="ARBA" id="ARBA00022723"/>
    </source>
</evidence>
<feature type="domain" description="HpcH/HpaI aldolase/citrate lyase" evidence="4">
    <location>
        <begin position="11"/>
        <end position="227"/>
    </location>
</feature>
<dbReference type="Proteomes" id="UP000838748">
    <property type="component" value="Unassembled WGS sequence"/>
</dbReference>
<keyword evidence="3" id="KW-0460">Magnesium</keyword>
<evidence type="ECO:0000259" key="4">
    <source>
        <dbReference type="Pfam" id="PF03328"/>
    </source>
</evidence>
<dbReference type="EC" id="4.1.3.6" evidence="5"/>
<dbReference type="SUPFAM" id="SSF51621">
    <property type="entry name" value="Phosphoenolpyruvate/pyruvate domain"/>
    <property type="match status" value="1"/>
</dbReference>
<sequence>MNNLKPESCNSLLFTPANRPERFEKPASNKNAQMVVLDLEDAVSLRYKDQAREILIDYLQRNNSIPADHPMITAVRINAISTQAGLKDIVCLVREKVVPDVIFLPKVQNVQEVELYSELLNLGREKHVQFIAAIETAVGLENAHEIASHQDVVAIGFGGADLAADLGVELDFENTAVYRARVVQAAKYAGKVAWDVPYLDFKDEKGLRKETQQIKAMGFNGKIAIHPAQLEPINQVFFPSEEEIDEAKEILITFKQANGSACQYKGKMLDVPVVKKSQAILEKVGCEY</sequence>
<dbReference type="Pfam" id="PF03328">
    <property type="entry name" value="HpcH_HpaI"/>
    <property type="match status" value="1"/>
</dbReference>
<gene>
    <name evidence="5" type="primary">citE</name>
    <name evidence="5" type="ORF">VMF7928_01290</name>
</gene>
<keyword evidence="5" id="KW-0456">Lyase</keyword>
<dbReference type="PANTHER" id="PTHR32308:SF0">
    <property type="entry name" value="HPCH_HPAI ALDOLASE_CITRATE LYASE DOMAIN-CONTAINING PROTEIN"/>
    <property type="match status" value="1"/>
</dbReference>
<protein>
    <submittedName>
        <fullName evidence="5">Citrate lyase subunit beta</fullName>
        <ecNumber evidence="5">4.1.3.6</ecNumber>
    </submittedName>
</protein>
<reference evidence="5" key="1">
    <citation type="submission" date="2021-11" db="EMBL/GenBank/DDBJ databases">
        <authorList>
            <person name="Rodrigo-Torres L."/>
            <person name="Arahal R. D."/>
            <person name="Lucena T."/>
        </authorList>
    </citation>
    <scope>NUCLEOTIDE SEQUENCE</scope>
    <source>
        <strain evidence="5">CECT 7928</strain>
    </source>
</reference>
<dbReference type="PIRSF" id="PIRSF015582">
    <property type="entry name" value="Cit_lyase_B"/>
    <property type="match status" value="1"/>
</dbReference>
<accession>A0ABN8E4B6</accession>
<dbReference type="Gene3D" id="3.20.20.60">
    <property type="entry name" value="Phosphoenolpyruvate-binding domains"/>
    <property type="match status" value="1"/>
</dbReference>
<proteinExistence type="predicted"/>
<evidence type="ECO:0000256" key="1">
    <source>
        <dbReference type="ARBA" id="ARBA00001946"/>
    </source>
</evidence>
<dbReference type="InterPro" id="IPR005000">
    <property type="entry name" value="Aldolase/citrate-lyase_domain"/>
</dbReference>